<keyword evidence="16" id="KW-0003">3Fe-4S</keyword>
<evidence type="ECO:0000313" key="21">
    <source>
        <dbReference type="EMBL" id="KAF9985369.1"/>
    </source>
</evidence>
<dbReference type="GO" id="GO:0051539">
    <property type="term" value="F:4 iron, 4 sulfur cluster binding"/>
    <property type="evidence" value="ECO:0007669"/>
    <property type="project" value="UniProtKB-KW"/>
</dbReference>
<feature type="domain" description="2Fe-2S ferredoxin-type" evidence="20">
    <location>
        <begin position="44"/>
        <end position="133"/>
    </location>
</feature>
<dbReference type="OrthoDB" id="1696654at2759"/>
<dbReference type="NCBIfam" id="TIGR00384">
    <property type="entry name" value="dhsB"/>
    <property type="match status" value="1"/>
</dbReference>
<dbReference type="Gene3D" id="3.10.20.30">
    <property type="match status" value="1"/>
</dbReference>
<dbReference type="PROSITE" id="PS51085">
    <property type="entry name" value="2FE2S_FER_2"/>
    <property type="match status" value="1"/>
</dbReference>
<dbReference type="EMBL" id="JAAAHW010003304">
    <property type="protein sequence ID" value="KAF9985369.1"/>
    <property type="molecule type" value="Genomic_DNA"/>
</dbReference>
<dbReference type="PANTHER" id="PTHR11921">
    <property type="entry name" value="SUCCINATE DEHYDROGENASE IRON-SULFUR PROTEIN"/>
    <property type="match status" value="1"/>
</dbReference>
<dbReference type="GO" id="GO:0051537">
    <property type="term" value="F:2 iron, 2 sulfur cluster binding"/>
    <property type="evidence" value="ECO:0007669"/>
    <property type="project" value="UniProtKB-KW"/>
</dbReference>
<dbReference type="EC" id="1.3.5.1" evidence="7"/>
<dbReference type="InterPro" id="IPR025192">
    <property type="entry name" value="Succ_DH/fum_Rdtase_N"/>
</dbReference>
<dbReference type="InterPro" id="IPR012675">
    <property type="entry name" value="Beta-grasp_dom_sf"/>
</dbReference>
<dbReference type="GO" id="GO:0051538">
    <property type="term" value="F:3 iron, 4 sulfur cluster binding"/>
    <property type="evidence" value="ECO:0007669"/>
    <property type="project" value="UniProtKB-KW"/>
</dbReference>
<name>A0A9P6MAP4_9FUNG</name>
<dbReference type="GO" id="GO:0006099">
    <property type="term" value="P:tricarboxylic acid cycle"/>
    <property type="evidence" value="ECO:0007669"/>
    <property type="project" value="UniProtKB-KW"/>
</dbReference>
<dbReference type="GO" id="GO:0009055">
    <property type="term" value="F:electron transfer activity"/>
    <property type="evidence" value="ECO:0007669"/>
    <property type="project" value="InterPro"/>
</dbReference>
<evidence type="ECO:0000259" key="20">
    <source>
        <dbReference type="PROSITE" id="PS51085"/>
    </source>
</evidence>
<accession>A0A9P6MAP4</accession>
<dbReference type="InterPro" id="IPR006058">
    <property type="entry name" value="2Fe2S_fd_BS"/>
</dbReference>
<dbReference type="SUPFAM" id="SSF54292">
    <property type="entry name" value="2Fe-2S ferredoxin-like"/>
    <property type="match status" value="1"/>
</dbReference>
<sequence>MSFSLAKQSALGLTRPVLKYSIPSVVVATRSFATEAPAKKIKAFQIYRWNPDEPAEKPKLQTYEVDMKNCGPMVLDALIKIKNEVDPTLTFRRSCREGICGSCAMNIGGRNTLACICKIEVDDKPTKIYPLPH</sequence>
<dbReference type="CDD" id="cd00207">
    <property type="entry name" value="fer2"/>
    <property type="match status" value="1"/>
</dbReference>
<keyword evidence="10" id="KW-0816">Tricarboxylic acid cycle</keyword>
<dbReference type="InterPro" id="IPR001041">
    <property type="entry name" value="2Fe-2S_ferredoxin-type"/>
</dbReference>
<comment type="subcellular location">
    <subcellularLocation>
        <location evidence="3">Mitochondrion inner membrane</location>
        <topology evidence="3">Peripheral membrane protein</topology>
        <orientation evidence="3">Matrix side</orientation>
    </subcellularLocation>
</comment>
<keyword evidence="11" id="KW-0001">2Fe-2S</keyword>
<keyword evidence="9" id="KW-0004">4Fe-4S</keyword>
<keyword evidence="13" id="KW-0560">Oxidoreductase</keyword>
<evidence type="ECO:0000256" key="11">
    <source>
        <dbReference type="ARBA" id="ARBA00022714"/>
    </source>
</evidence>
<comment type="caution">
    <text evidence="21">The sequence shown here is derived from an EMBL/GenBank/DDBJ whole genome shotgun (WGS) entry which is preliminary data.</text>
</comment>
<dbReference type="GO" id="GO:0046872">
    <property type="term" value="F:metal ion binding"/>
    <property type="evidence" value="ECO:0007669"/>
    <property type="project" value="UniProtKB-KW"/>
</dbReference>
<evidence type="ECO:0000256" key="16">
    <source>
        <dbReference type="ARBA" id="ARBA00023291"/>
    </source>
</evidence>
<dbReference type="PROSITE" id="PS00197">
    <property type="entry name" value="2FE2S_FER_1"/>
    <property type="match status" value="1"/>
</dbReference>
<comment type="pathway">
    <text evidence="4">Carbohydrate metabolism; tricarboxylic acid cycle; fumarate from succinate (eukaryal route): step 1/1.</text>
</comment>
<protein>
    <recommendedName>
        <fullName evidence="8">Succinate dehydrogenase [ubiquinone] iron-sulfur subunit, mitochondrial</fullName>
        <ecNumber evidence="7">1.3.5.1</ecNumber>
    </recommendedName>
    <alternativeName>
        <fullName evidence="17">Iron-sulfur subunit of complex II</fullName>
    </alternativeName>
</protein>
<keyword evidence="15" id="KW-0411">Iron-sulfur</keyword>
<comment type="subunit">
    <text evidence="6">Component of complex II composed of four subunits: a flavoprotein (FP), an iron-sulfur protein (IP), and a cytochrome b composed of a large and a small subunit.</text>
</comment>
<organism evidence="21 22">
    <name type="scientific">Modicella reniformis</name>
    <dbReference type="NCBI Taxonomy" id="1440133"/>
    <lineage>
        <taxon>Eukaryota</taxon>
        <taxon>Fungi</taxon>
        <taxon>Fungi incertae sedis</taxon>
        <taxon>Mucoromycota</taxon>
        <taxon>Mortierellomycotina</taxon>
        <taxon>Mortierellomycetes</taxon>
        <taxon>Mortierellales</taxon>
        <taxon>Mortierellaceae</taxon>
        <taxon>Modicella</taxon>
    </lineage>
</organism>
<evidence type="ECO:0000256" key="2">
    <source>
        <dbReference type="ARBA" id="ARBA00001966"/>
    </source>
</evidence>
<keyword evidence="22" id="KW-1185">Reference proteome</keyword>
<evidence type="ECO:0000256" key="13">
    <source>
        <dbReference type="ARBA" id="ARBA00023002"/>
    </source>
</evidence>
<evidence type="ECO:0000256" key="17">
    <source>
        <dbReference type="ARBA" id="ARBA00033304"/>
    </source>
</evidence>
<evidence type="ECO:0000256" key="4">
    <source>
        <dbReference type="ARBA" id="ARBA00004788"/>
    </source>
</evidence>
<evidence type="ECO:0000256" key="12">
    <source>
        <dbReference type="ARBA" id="ARBA00022723"/>
    </source>
</evidence>
<reference evidence="21" key="1">
    <citation type="journal article" date="2020" name="Fungal Divers.">
        <title>Resolving the Mortierellaceae phylogeny through synthesis of multi-gene phylogenetics and phylogenomics.</title>
        <authorList>
            <person name="Vandepol N."/>
            <person name="Liber J."/>
            <person name="Desiro A."/>
            <person name="Na H."/>
            <person name="Kennedy M."/>
            <person name="Barry K."/>
            <person name="Grigoriev I.V."/>
            <person name="Miller A.N."/>
            <person name="O'Donnell K."/>
            <person name="Stajich J.E."/>
            <person name="Bonito G."/>
        </authorList>
    </citation>
    <scope>NUCLEOTIDE SEQUENCE</scope>
    <source>
        <strain evidence="21">MES-2147</strain>
    </source>
</reference>
<keyword evidence="12" id="KW-0479">Metal-binding</keyword>
<evidence type="ECO:0000256" key="6">
    <source>
        <dbReference type="ARBA" id="ARBA00011421"/>
    </source>
</evidence>
<evidence type="ECO:0000256" key="19">
    <source>
        <dbReference type="ARBA" id="ARBA00049220"/>
    </source>
</evidence>
<comment type="similarity">
    <text evidence="5">Belongs to the succinate dehydrogenase/fumarate reductase iron-sulfur protein family.</text>
</comment>
<dbReference type="GO" id="GO:0005743">
    <property type="term" value="C:mitochondrial inner membrane"/>
    <property type="evidence" value="ECO:0007669"/>
    <property type="project" value="UniProtKB-SubCell"/>
</dbReference>
<comment type="catalytic activity">
    <reaction evidence="19">
        <text>a quinone + succinate = fumarate + a quinol</text>
        <dbReference type="Rhea" id="RHEA:40523"/>
        <dbReference type="ChEBI" id="CHEBI:24646"/>
        <dbReference type="ChEBI" id="CHEBI:29806"/>
        <dbReference type="ChEBI" id="CHEBI:30031"/>
        <dbReference type="ChEBI" id="CHEBI:132124"/>
        <dbReference type="EC" id="1.3.5.1"/>
    </reaction>
</comment>
<feature type="non-terminal residue" evidence="21">
    <location>
        <position position="133"/>
    </location>
</feature>
<dbReference type="Proteomes" id="UP000749646">
    <property type="component" value="Unassembled WGS sequence"/>
</dbReference>
<evidence type="ECO:0000256" key="5">
    <source>
        <dbReference type="ARBA" id="ARBA00009433"/>
    </source>
</evidence>
<dbReference type="PANTHER" id="PTHR11921:SF29">
    <property type="entry name" value="SUCCINATE DEHYDROGENASE [UBIQUINONE] IRON-SULFUR SUBUNIT, MITOCHONDRIAL"/>
    <property type="match status" value="1"/>
</dbReference>
<evidence type="ECO:0000313" key="22">
    <source>
        <dbReference type="Proteomes" id="UP000749646"/>
    </source>
</evidence>
<comment type="cofactor">
    <cofactor evidence="18">
        <name>[2Fe-2S] cluster</name>
        <dbReference type="ChEBI" id="CHEBI:190135"/>
    </cofactor>
</comment>
<comment type="cofactor">
    <cofactor evidence="1">
        <name>[3Fe-4S] cluster</name>
        <dbReference type="ChEBI" id="CHEBI:21137"/>
    </cofactor>
</comment>
<evidence type="ECO:0000256" key="8">
    <source>
        <dbReference type="ARBA" id="ARBA00016766"/>
    </source>
</evidence>
<dbReference type="Pfam" id="PF13085">
    <property type="entry name" value="Fer2_3"/>
    <property type="match status" value="1"/>
</dbReference>
<evidence type="ECO:0000256" key="18">
    <source>
        <dbReference type="ARBA" id="ARBA00034078"/>
    </source>
</evidence>
<dbReference type="GO" id="GO:0008177">
    <property type="term" value="F:succinate dehydrogenase (quinone) activity"/>
    <property type="evidence" value="ECO:0007669"/>
    <property type="project" value="UniProtKB-EC"/>
</dbReference>
<dbReference type="InterPro" id="IPR050573">
    <property type="entry name" value="SDH/FRD_Iron-Sulfur"/>
</dbReference>
<dbReference type="FunFam" id="3.10.20.30:FF:000007">
    <property type="entry name" value="Succinate dehydrogenase [ubiquinone] iron-sulfur subunit, mitochondrial"/>
    <property type="match status" value="1"/>
</dbReference>
<evidence type="ECO:0000256" key="7">
    <source>
        <dbReference type="ARBA" id="ARBA00012792"/>
    </source>
</evidence>
<dbReference type="InterPro" id="IPR004489">
    <property type="entry name" value="Succ_DH/fum_Rdtase_Fe-S"/>
</dbReference>
<evidence type="ECO:0000256" key="9">
    <source>
        <dbReference type="ARBA" id="ARBA00022485"/>
    </source>
</evidence>
<evidence type="ECO:0000256" key="1">
    <source>
        <dbReference type="ARBA" id="ARBA00001927"/>
    </source>
</evidence>
<dbReference type="InterPro" id="IPR036010">
    <property type="entry name" value="2Fe-2S_ferredoxin-like_sf"/>
</dbReference>
<dbReference type="GO" id="GO:0022904">
    <property type="term" value="P:respiratory electron transport chain"/>
    <property type="evidence" value="ECO:0007669"/>
    <property type="project" value="TreeGrafter"/>
</dbReference>
<comment type="cofactor">
    <cofactor evidence="2">
        <name>[4Fe-4S] cluster</name>
        <dbReference type="ChEBI" id="CHEBI:49883"/>
    </cofactor>
</comment>
<evidence type="ECO:0000256" key="10">
    <source>
        <dbReference type="ARBA" id="ARBA00022532"/>
    </source>
</evidence>
<proteinExistence type="inferred from homology"/>
<evidence type="ECO:0000256" key="15">
    <source>
        <dbReference type="ARBA" id="ARBA00023014"/>
    </source>
</evidence>
<keyword evidence="14" id="KW-0408">Iron</keyword>
<evidence type="ECO:0000256" key="3">
    <source>
        <dbReference type="ARBA" id="ARBA00004443"/>
    </source>
</evidence>
<dbReference type="AlphaFoldDB" id="A0A9P6MAP4"/>
<evidence type="ECO:0000256" key="14">
    <source>
        <dbReference type="ARBA" id="ARBA00023004"/>
    </source>
</evidence>
<gene>
    <name evidence="21" type="primary">SDH2</name>
    <name evidence="21" type="ORF">BGZ65_011022</name>
</gene>